<protein>
    <recommendedName>
        <fullName evidence="11">Vitamin K epoxide reductase domain-containing protein</fullName>
    </recommendedName>
</protein>
<evidence type="ECO:0000256" key="2">
    <source>
        <dbReference type="ARBA" id="ARBA00006214"/>
    </source>
</evidence>
<proteinExistence type="inferred from homology"/>
<dbReference type="InterPro" id="IPR012932">
    <property type="entry name" value="VKOR"/>
</dbReference>
<comment type="subcellular location">
    <subcellularLocation>
        <location evidence="1">Membrane</location>
        <topology evidence="1">Multi-pass membrane protein</topology>
    </subcellularLocation>
</comment>
<keyword evidence="4" id="KW-0874">Quinone</keyword>
<keyword evidence="9" id="KW-0676">Redox-active center</keyword>
<dbReference type="STRING" id="1801797.A3G06_01460"/>
<reference evidence="12 13" key="1">
    <citation type="journal article" date="2016" name="Nat. Commun.">
        <title>Thousands of microbial genomes shed light on interconnected biogeochemical processes in an aquifer system.</title>
        <authorList>
            <person name="Anantharaman K."/>
            <person name="Brown C.T."/>
            <person name="Hug L.A."/>
            <person name="Sharon I."/>
            <person name="Castelle C.J."/>
            <person name="Probst A.J."/>
            <person name="Thomas B.C."/>
            <person name="Singh A."/>
            <person name="Wilkins M.J."/>
            <person name="Karaoz U."/>
            <person name="Brodie E.L."/>
            <person name="Williams K.H."/>
            <person name="Hubbard S.S."/>
            <person name="Banfield J.F."/>
        </authorList>
    </citation>
    <scope>NUCLEOTIDE SEQUENCE [LARGE SCALE GENOMIC DNA]</scope>
</reference>
<comment type="similarity">
    <text evidence="2">Belongs to the VKOR family.</text>
</comment>
<evidence type="ECO:0000256" key="7">
    <source>
        <dbReference type="ARBA" id="ARBA00023136"/>
    </source>
</evidence>
<evidence type="ECO:0000256" key="6">
    <source>
        <dbReference type="ARBA" id="ARBA00023002"/>
    </source>
</evidence>
<evidence type="ECO:0000313" key="13">
    <source>
        <dbReference type="Proteomes" id="UP000176192"/>
    </source>
</evidence>
<dbReference type="Proteomes" id="UP000176192">
    <property type="component" value="Unassembled WGS sequence"/>
</dbReference>
<dbReference type="InterPro" id="IPR038354">
    <property type="entry name" value="VKOR_sf"/>
</dbReference>
<evidence type="ECO:0000259" key="11">
    <source>
        <dbReference type="SMART" id="SM00756"/>
    </source>
</evidence>
<feature type="transmembrane region" description="Helical" evidence="10">
    <location>
        <begin position="89"/>
        <end position="112"/>
    </location>
</feature>
<dbReference type="SMART" id="SM00756">
    <property type="entry name" value="VKc"/>
    <property type="match status" value="1"/>
</dbReference>
<dbReference type="Pfam" id="PF07884">
    <property type="entry name" value="VKOR"/>
    <property type="match status" value="1"/>
</dbReference>
<keyword evidence="8" id="KW-1015">Disulfide bond</keyword>
<feature type="transmembrane region" description="Helical" evidence="10">
    <location>
        <begin position="59"/>
        <end position="83"/>
    </location>
</feature>
<keyword evidence="7 10" id="KW-0472">Membrane</keyword>
<comment type="caution">
    <text evidence="12">The sequence shown here is derived from an EMBL/GenBank/DDBJ whole genome shotgun (WGS) entry which is preliminary data.</text>
</comment>
<dbReference type="PANTHER" id="PTHR34573:SF1">
    <property type="entry name" value="VITAMIN K EPOXIDE REDUCTASE DOMAIN-CONTAINING PROTEIN"/>
    <property type="match status" value="1"/>
</dbReference>
<dbReference type="GO" id="GO:0048038">
    <property type="term" value="F:quinone binding"/>
    <property type="evidence" value="ECO:0007669"/>
    <property type="project" value="UniProtKB-KW"/>
</dbReference>
<accession>A0A1F6YAK8</accession>
<evidence type="ECO:0000313" key="12">
    <source>
        <dbReference type="EMBL" id="OGJ03379.1"/>
    </source>
</evidence>
<feature type="domain" description="Vitamin K epoxide reductase" evidence="11">
    <location>
        <begin position="2"/>
        <end position="111"/>
    </location>
</feature>
<dbReference type="EMBL" id="MFVV01000020">
    <property type="protein sequence ID" value="OGJ03379.1"/>
    <property type="molecule type" value="Genomic_DNA"/>
</dbReference>
<organism evidence="12 13">
    <name type="scientific">Candidatus Nomurabacteria bacterium RIFCSPLOWO2_12_FULL_46_14</name>
    <dbReference type="NCBI Taxonomy" id="1801797"/>
    <lineage>
        <taxon>Bacteria</taxon>
        <taxon>Candidatus Nomuraibacteriota</taxon>
    </lineage>
</organism>
<evidence type="ECO:0000256" key="8">
    <source>
        <dbReference type="ARBA" id="ARBA00023157"/>
    </source>
</evidence>
<dbReference type="AlphaFoldDB" id="A0A1F6YAK8"/>
<name>A0A1F6YAK8_9BACT</name>
<evidence type="ECO:0000256" key="4">
    <source>
        <dbReference type="ARBA" id="ARBA00022719"/>
    </source>
</evidence>
<gene>
    <name evidence="12" type="ORF">A3G06_01460</name>
</gene>
<evidence type="ECO:0000256" key="1">
    <source>
        <dbReference type="ARBA" id="ARBA00004141"/>
    </source>
</evidence>
<dbReference type="GO" id="GO:0016491">
    <property type="term" value="F:oxidoreductase activity"/>
    <property type="evidence" value="ECO:0007669"/>
    <property type="project" value="UniProtKB-KW"/>
</dbReference>
<keyword evidence="6" id="KW-0560">Oxidoreductase</keyword>
<dbReference type="PANTHER" id="PTHR34573">
    <property type="entry name" value="VKC DOMAIN-CONTAINING PROTEIN"/>
    <property type="match status" value="1"/>
</dbReference>
<evidence type="ECO:0000256" key="10">
    <source>
        <dbReference type="SAM" id="Phobius"/>
    </source>
</evidence>
<keyword evidence="3 10" id="KW-0812">Transmembrane</keyword>
<dbReference type="GO" id="GO:0016020">
    <property type="term" value="C:membrane"/>
    <property type="evidence" value="ECO:0007669"/>
    <property type="project" value="UniProtKB-SubCell"/>
</dbReference>
<evidence type="ECO:0000256" key="3">
    <source>
        <dbReference type="ARBA" id="ARBA00022692"/>
    </source>
</evidence>
<evidence type="ECO:0000256" key="9">
    <source>
        <dbReference type="ARBA" id="ARBA00023284"/>
    </source>
</evidence>
<dbReference type="Gene3D" id="1.20.1440.130">
    <property type="entry name" value="VKOR domain"/>
    <property type="match status" value="1"/>
</dbReference>
<sequence>MRLAAEEPVCPIGGGCEAVLGSAYSKIFFVPNDILGLLAYIAISVISALLVIEVGAENFLSLALKILVALASLASLFFTYLQWRVVRAWCFWCLMSAFTIWLQGIIILISVAI</sequence>
<evidence type="ECO:0000256" key="5">
    <source>
        <dbReference type="ARBA" id="ARBA00022989"/>
    </source>
</evidence>
<keyword evidence="5 10" id="KW-1133">Transmembrane helix</keyword>
<feature type="transmembrane region" description="Helical" evidence="10">
    <location>
        <begin position="34"/>
        <end position="52"/>
    </location>
</feature>